<dbReference type="AlphaFoldDB" id="A0A8J3BEI5"/>
<sequence>MRYWPFAVGRTRTHGYRLLAVPDVVRGTPDAARLGVLPGPPAAADPAAAGGPVLRCRWRSTGRRFTVLYRTLAPGGDPAGGAAAPYRDEHGRPVTLTVGVLLVGRVRAIRAVAADLLRPAETAMTEVFARAWAADRAAPPVATPAGGVPPPRRPTPATPPIRILDLEAPTVGRTDNIGRRRLIAAGAAVAVSATIGLAVWQLVPTECDGYFFGMAKSPDGECIGVISAARQLRPDLRPLYEEVEAANRGTEGGPAATVVVLTPLSVATDGDADARSSAMVPAQLRESLQGVLVAQQRANSSTVFGDPAVRRIRLVLANQGARQEFTRELVDEILTAGEDGGPPAAVVGFGSSYAGTVETARALSDKGIPMVVAVASADNLNGRAIPGLHSVSPSNTQLVRALRKLFDARPAAIVTTQPLQSALLVADSNKNDPYVDTVRAAFETEFSSRFIKFPLRTFVGSTMDTPLTPGVFGPLVSDICNAVNDTRTPARLVFFAGRAPDFEIFAEKMSDRVCRSTPLVVLVAATGFQAGDRYRDMLRRANLALLEATSTDHEQWSAARPGSAGAPDDYPEFAAGWRARRYPEADLVDGYAMMYHDALATAARAIRLAPGTTQPVVPGDVGVQLNNLTLGSAVRGATGRLEFSAGGDGRAGKKWIVIKQLDDRKLLRVRADYVVPQTG</sequence>
<evidence type="ECO:0000313" key="4">
    <source>
        <dbReference type="Proteomes" id="UP000649739"/>
    </source>
</evidence>
<name>A0A8J3BEI5_9ACTN</name>
<feature type="compositionally biased region" description="Pro residues" evidence="1">
    <location>
        <begin position="147"/>
        <end position="159"/>
    </location>
</feature>
<dbReference type="Proteomes" id="UP000649739">
    <property type="component" value="Unassembled WGS sequence"/>
</dbReference>
<protein>
    <submittedName>
        <fullName evidence="3">Uncharacterized protein</fullName>
    </submittedName>
</protein>
<dbReference type="EMBL" id="BMQB01000009">
    <property type="protein sequence ID" value="GGK04752.1"/>
    <property type="molecule type" value="Genomic_DNA"/>
</dbReference>
<comment type="caution">
    <text evidence="3">The sequence shown here is derived from an EMBL/GenBank/DDBJ whole genome shotgun (WGS) entry which is preliminary data.</text>
</comment>
<dbReference type="RefSeq" id="WP_189171576.1">
    <property type="nucleotide sequence ID" value="NZ_BMQB01000009.1"/>
</dbReference>
<evidence type="ECO:0000313" key="3">
    <source>
        <dbReference type="EMBL" id="GGK04752.1"/>
    </source>
</evidence>
<evidence type="ECO:0000256" key="2">
    <source>
        <dbReference type="SAM" id="Phobius"/>
    </source>
</evidence>
<keyword evidence="2" id="KW-1133">Transmembrane helix</keyword>
<dbReference type="Gene3D" id="3.40.50.2300">
    <property type="match status" value="2"/>
</dbReference>
<keyword evidence="4" id="KW-1185">Reference proteome</keyword>
<keyword evidence="2" id="KW-0472">Membrane</keyword>
<feature type="transmembrane region" description="Helical" evidence="2">
    <location>
        <begin position="182"/>
        <end position="203"/>
    </location>
</feature>
<gene>
    <name evidence="3" type="ORF">GCM10010123_38380</name>
</gene>
<organism evidence="3 4">
    <name type="scientific">Pilimelia anulata</name>
    <dbReference type="NCBI Taxonomy" id="53371"/>
    <lineage>
        <taxon>Bacteria</taxon>
        <taxon>Bacillati</taxon>
        <taxon>Actinomycetota</taxon>
        <taxon>Actinomycetes</taxon>
        <taxon>Micromonosporales</taxon>
        <taxon>Micromonosporaceae</taxon>
        <taxon>Pilimelia</taxon>
    </lineage>
</organism>
<reference evidence="3" key="1">
    <citation type="journal article" date="2014" name="Int. J. Syst. Evol. Microbiol.">
        <title>Complete genome sequence of Corynebacterium casei LMG S-19264T (=DSM 44701T), isolated from a smear-ripened cheese.</title>
        <authorList>
            <consortium name="US DOE Joint Genome Institute (JGI-PGF)"/>
            <person name="Walter F."/>
            <person name="Albersmeier A."/>
            <person name="Kalinowski J."/>
            <person name="Ruckert C."/>
        </authorList>
    </citation>
    <scope>NUCLEOTIDE SEQUENCE</scope>
    <source>
        <strain evidence="3">JCM 3090</strain>
    </source>
</reference>
<feature type="region of interest" description="Disordered" evidence="1">
    <location>
        <begin position="141"/>
        <end position="160"/>
    </location>
</feature>
<keyword evidence="2" id="KW-0812">Transmembrane</keyword>
<dbReference type="SUPFAM" id="SSF53822">
    <property type="entry name" value="Periplasmic binding protein-like I"/>
    <property type="match status" value="1"/>
</dbReference>
<dbReference type="InterPro" id="IPR028082">
    <property type="entry name" value="Peripla_BP_I"/>
</dbReference>
<accession>A0A8J3BEI5</accession>
<evidence type="ECO:0000256" key="1">
    <source>
        <dbReference type="SAM" id="MobiDB-lite"/>
    </source>
</evidence>
<proteinExistence type="predicted"/>
<reference evidence="3" key="2">
    <citation type="submission" date="2020-09" db="EMBL/GenBank/DDBJ databases">
        <authorList>
            <person name="Sun Q."/>
            <person name="Ohkuma M."/>
        </authorList>
    </citation>
    <scope>NUCLEOTIDE SEQUENCE</scope>
    <source>
        <strain evidence="3">JCM 3090</strain>
    </source>
</reference>